<name>A0A4C1VPS0_EUMVA</name>
<proteinExistence type="predicted"/>
<dbReference type="Proteomes" id="UP000299102">
    <property type="component" value="Unassembled WGS sequence"/>
</dbReference>
<sequence length="120" mass="13734">MADDNVLFAVFMARERRRAGQSQRDSRPLKGSRPQLDFWLGARNNTIGYRPVEISDLNRSFLGFSRELGRERWRGVILPGNARVTPLDGRGGRPRPPRRPCSAPETDRNPNRFLVGLRFS</sequence>
<comment type="caution">
    <text evidence="2">The sequence shown here is derived from an EMBL/GenBank/DDBJ whole genome shotgun (WGS) entry which is preliminary data.</text>
</comment>
<protein>
    <submittedName>
        <fullName evidence="2">Uncharacterized protein</fullName>
    </submittedName>
</protein>
<reference evidence="2 3" key="1">
    <citation type="journal article" date="2019" name="Commun. Biol.">
        <title>The bagworm genome reveals a unique fibroin gene that provides high tensile strength.</title>
        <authorList>
            <person name="Kono N."/>
            <person name="Nakamura H."/>
            <person name="Ohtoshi R."/>
            <person name="Tomita M."/>
            <person name="Numata K."/>
            <person name="Arakawa K."/>
        </authorList>
    </citation>
    <scope>NUCLEOTIDE SEQUENCE [LARGE SCALE GENOMIC DNA]</scope>
</reference>
<dbReference type="EMBL" id="BGZK01000370">
    <property type="protein sequence ID" value="GBP39755.1"/>
    <property type="molecule type" value="Genomic_DNA"/>
</dbReference>
<keyword evidence="3" id="KW-1185">Reference proteome</keyword>
<feature type="region of interest" description="Disordered" evidence="1">
    <location>
        <begin position="83"/>
        <end position="110"/>
    </location>
</feature>
<evidence type="ECO:0000313" key="3">
    <source>
        <dbReference type="Proteomes" id="UP000299102"/>
    </source>
</evidence>
<gene>
    <name evidence="2" type="ORF">EVAR_23081_1</name>
</gene>
<dbReference type="AlphaFoldDB" id="A0A4C1VPS0"/>
<organism evidence="2 3">
    <name type="scientific">Eumeta variegata</name>
    <name type="common">Bagworm moth</name>
    <name type="synonym">Eumeta japonica</name>
    <dbReference type="NCBI Taxonomy" id="151549"/>
    <lineage>
        <taxon>Eukaryota</taxon>
        <taxon>Metazoa</taxon>
        <taxon>Ecdysozoa</taxon>
        <taxon>Arthropoda</taxon>
        <taxon>Hexapoda</taxon>
        <taxon>Insecta</taxon>
        <taxon>Pterygota</taxon>
        <taxon>Neoptera</taxon>
        <taxon>Endopterygota</taxon>
        <taxon>Lepidoptera</taxon>
        <taxon>Glossata</taxon>
        <taxon>Ditrysia</taxon>
        <taxon>Tineoidea</taxon>
        <taxon>Psychidae</taxon>
        <taxon>Oiketicinae</taxon>
        <taxon>Eumeta</taxon>
    </lineage>
</organism>
<evidence type="ECO:0000313" key="2">
    <source>
        <dbReference type="EMBL" id="GBP39755.1"/>
    </source>
</evidence>
<accession>A0A4C1VPS0</accession>
<evidence type="ECO:0000256" key="1">
    <source>
        <dbReference type="SAM" id="MobiDB-lite"/>
    </source>
</evidence>